<protein>
    <submittedName>
        <fullName evidence="1">Uncharacterized protein</fullName>
    </submittedName>
</protein>
<dbReference type="AlphaFoldDB" id="A0A5Q4ZY89"/>
<proteinExistence type="predicted"/>
<gene>
    <name evidence="1" type="ORF">AW0309160_04330</name>
</gene>
<reference evidence="1" key="1">
    <citation type="submission" date="2019-09" db="EMBL/GenBank/DDBJ databases">
        <authorList>
            <person name="Hjerde E."/>
        </authorList>
    </citation>
    <scope>NUCLEOTIDE SEQUENCE [LARGE SCALE GENOMIC DNA]</scope>
    <source>
        <strain evidence="1">06/09/160</strain>
        <plasmid evidence="1">pAWOD_1</plasmid>
    </source>
</reference>
<name>A0A5Q4ZY89_9GAMM</name>
<organism evidence="1">
    <name type="scientific">Aliivibrio wodanis</name>
    <dbReference type="NCBI Taxonomy" id="80852"/>
    <lineage>
        <taxon>Bacteria</taxon>
        <taxon>Pseudomonadati</taxon>
        <taxon>Pseudomonadota</taxon>
        <taxon>Gammaproteobacteria</taxon>
        <taxon>Vibrionales</taxon>
        <taxon>Vibrionaceae</taxon>
        <taxon>Aliivibrio</taxon>
    </lineage>
</organism>
<dbReference type="EMBL" id="LR721752">
    <property type="protein sequence ID" value="VVV06836.1"/>
    <property type="molecule type" value="Genomic_DNA"/>
</dbReference>
<dbReference type="RefSeq" id="WP_176453932.1">
    <property type="nucleotide sequence ID" value="NZ_LR721752.1"/>
</dbReference>
<sequence length="239" mass="27971">MSKDYDEDKSLYEEQHKAAWVKNNLSQLAEKEQGFFAASIALIIIDRNLFNSEYLSIVDAFVVKHVSESKRDISMSELDHEFKAVWTKLAQSIAFFSKIDQVETISNAIEQRDDTALTTISTAFAQQMQRVLSEYVRVYDKKCTPTLDQYVATDEERLAFQSFVVNKIAQELPSLRFASTRKLFFYERAKPHVFDALYKRELYYLKLIRELTRNAEDDEFRELKKSFKQQANELKSHSV</sequence>
<keyword evidence="1" id="KW-0614">Plasmid</keyword>
<accession>A0A5Q4ZY89</accession>
<geneLocation type="plasmid" evidence="1">
    <name>pAWOD_1</name>
</geneLocation>
<evidence type="ECO:0000313" key="1">
    <source>
        <dbReference type="EMBL" id="VVV06836.1"/>
    </source>
</evidence>